<evidence type="ECO:0000313" key="2">
    <source>
        <dbReference type="WBParaSite" id="ACRNAN_scaffold288.g8154.t1"/>
    </source>
</evidence>
<evidence type="ECO:0000313" key="1">
    <source>
        <dbReference type="Proteomes" id="UP000887540"/>
    </source>
</evidence>
<name>A0A914DKG4_9BILA</name>
<protein>
    <submittedName>
        <fullName evidence="2">Uncharacterized protein</fullName>
    </submittedName>
</protein>
<organism evidence="1 2">
    <name type="scientific">Acrobeloides nanus</name>
    <dbReference type="NCBI Taxonomy" id="290746"/>
    <lineage>
        <taxon>Eukaryota</taxon>
        <taxon>Metazoa</taxon>
        <taxon>Ecdysozoa</taxon>
        <taxon>Nematoda</taxon>
        <taxon>Chromadorea</taxon>
        <taxon>Rhabditida</taxon>
        <taxon>Tylenchina</taxon>
        <taxon>Cephalobomorpha</taxon>
        <taxon>Cephaloboidea</taxon>
        <taxon>Cephalobidae</taxon>
        <taxon>Acrobeloides</taxon>
    </lineage>
</organism>
<reference evidence="2" key="1">
    <citation type="submission" date="2022-11" db="UniProtKB">
        <authorList>
            <consortium name="WormBaseParasite"/>
        </authorList>
    </citation>
    <scope>IDENTIFICATION</scope>
</reference>
<dbReference type="Proteomes" id="UP000887540">
    <property type="component" value="Unplaced"/>
</dbReference>
<sequence>MITNMYPLIACFVYVKMDKRTQRRILELFFKNATNIEPESLGRSDRIAALSAVQQQHFEMLAQQWK</sequence>
<dbReference type="WBParaSite" id="ACRNAN_scaffold288.g8154.t1">
    <property type="protein sequence ID" value="ACRNAN_scaffold288.g8154.t1"/>
    <property type="gene ID" value="ACRNAN_scaffold288.g8154"/>
</dbReference>
<keyword evidence="1" id="KW-1185">Reference proteome</keyword>
<dbReference type="AlphaFoldDB" id="A0A914DKG4"/>
<accession>A0A914DKG4</accession>
<proteinExistence type="predicted"/>